<reference evidence="10" key="1">
    <citation type="journal article" date="2017" name="Front. Plant Sci.">
        <title>Climate Clever Clovers: New Paradigm to Reduce the Environmental Footprint of Ruminants by Breeding Low Methanogenic Forages Utilizing Haplotype Variation.</title>
        <authorList>
            <person name="Kaur P."/>
            <person name="Appels R."/>
            <person name="Bayer P.E."/>
            <person name="Keeble-Gagnere G."/>
            <person name="Wang J."/>
            <person name="Hirakawa H."/>
            <person name="Shirasawa K."/>
            <person name="Vercoe P."/>
            <person name="Stefanova K."/>
            <person name="Durmic Z."/>
            <person name="Nichols P."/>
            <person name="Revell C."/>
            <person name="Isobe S.N."/>
            <person name="Edwards D."/>
            <person name="Erskine W."/>
        </authorList>
    </citation>
    <scope>NUCLEOTIDE SEQUENCE [LARGE SCALE GENOMIC DNA]</scope>
    <source>
        <strain evidence="10">cv. Daliak</strain>
    </source>
</reference>
<dbReference type="SUPFAM" id="SSF54171">
    <property type="entry name" value="DNA-binding domain"/>
    <property type="match status" value="1"/>
</dbReference>
<dbReference type="OrthoDB" id="1917565at2759"/>
<dbReference type="EMBL" id="DF974541">
    <property type="protein sequence ID" value="GAU49281.1"/>
    <property type="molecule type" value="Genomic_DNA"/>
</dbReference>
<comment type="similarity">
    <text evidence="6">Belongs to the AP2/ERF transcription factor family. ERF subfamily.</text>
</comment>
<evidence type="ECO:0000313" key="9">
    <source>
        <dbReference type="EMBL" id="GAU49281.1"/>
    </source>
</evidence>
<feature type="domain" description="AP2/ERF" evidence="8">
    <location>
        <begin position="42"/>
        <end position="107"/>
    </location>
</feature>
<evidence type="ECO:0000256" key="1">
    <source>
        <dbReference type="ARBA" id="ARBA00004123"/>
    </source>
</evidence>
<evidence type="ECO:0000256" key="3">
    <source>
        <dbReference type="ARBA" id="ARBA00023125"/>
    </source>
</evidence>
<dbReference type="PROSITE" id="PS51032">
    <property type="entry name" value="AP2_ERF"/>
    <property type="match status" value="1"/>
</dbReference>
<feature type="region of interest" description="Disordered" evidence="7">
    <location>
        <begin position="93"/>
        <end position="144"/>
    </location>
</feature>
<feature type="compositionally biased region" description="Basic and acidic residues" evidence="7">
    <location>
        <begin position="93"/>
        <end position="114"/>
    </location>
</feature>
<proteinExistence type="inferred from homology"/>
<gene>
    <name evidence="9" type="ORF">TSUD_74060</name>
</gene>
<comment type="subcellular location">
    <subcellularLocation>
        <location evidence="1">Nucleus</location>
    </subcellularLocation>
</comment>
<evidence type="ECO:0000256" key="2">
    <source>
        <dbReference type="ARBA" id="ARBA00023015"/>
    </source>
</evidence>
<protein>
    <recommendedName>
        <fullName evidence="8">AP2/ERF domain-containing protein</fullName>
    </recommendedName>
</protein>
<evidence type="ECO:0000313" key="10">
    <source>
        <dbReference type="Proteomes" id="UP000242715"/>
    </source>
</evidence>
<name>A0A2Z6NYN2_TRISU</name>
<keyword evidence="5" id="KW-0539">Nucleus</keyword>
<dbReference type="Proteomes" id="UP000242715">
    <property type="component" value="Unassembled WGS sequence"/>
</dbReference>
<dbReference type="GO" id="GO:0005634">
    <property type="term" value="C:nucleus"/>
    <property type="evidence" value="ECO:0007669"/>
    <property type="project" value="UniProtKB-SubCell"/>
</dbReference>
<accession>A0A2Z6NYN2</accession>
<evidence type="ECO:0000256" key="4">
    <source>
        <dbReference type="ARBA" id="ARBA00023163"/>
    </source>
</evidence>
<dbReference type="PRINTS" id="PR00367">
    <property type="entry name" value="ETHRSPELEMNT"/>
</dbReference>
<dbReference type="CDD" id="cd00018">
    <property type="entry name" value="AP2"/>
    <property type="match status" value="1"/>
</dbReference>
<sequence length="144" mass="16688">MVKRNSTNEKKKVPKTKIVHINGAKEKVYLKNTDRKKSVTSKYKGVRRRPWGKFAAEIHNPFAKKRLWLGSFEIEELAAVAYSQKFDEFERRKAGSTLREDIDINQPCKEHENNYDEPPSDDDNFGGNSNKMNLGVQEIQPLIH</sequence>
<dbReference type="AlphaFoldDB" id="A0A2Z6NYN2"/>
<evidence type="ECO:0000256" key="6">
    <source>
        <dbReference type="ARBA" id="ARBA00024343"/>
    </source>
</evidence>
<keyword evidence="2" id="KW-0805">Transcription regulation</keyword>
<dbReference type="InterPro" id="IPR016177">
    <property type="entry name" value="DNA-bd_dom_sf"/>
</dbReference>
<evidence type="ECO:0000259" key="8">
    <source>
        <dbReference type="PROSITE" id="PS51032"/>
    </source>
</evidence>
<evidence type="ECO:0000256" key="7">
    <source>
        <dbReference type="SAM" id="MobiDB-lite"/>
    </source>
</evidence>
<organism evidence="9 10">
    <name type="scientific">Trifolium subterraneum</name>
    <name type="common">Subterranean clover</name>
    <dbReference type="NCBI Taxonomy" id="3900"/>
    <lineage>
        <taxon>Eukaryota</taxon>
        <taxon>Viridiplantae</taxon>
        <taxon>Streptophyta</taxon>
        <taxon>Embryophyta</taxon>
        <taxon>Tracheophyta</taxon>
        <taxon>Spermatophyta</taxon>
        <taxon>Magnoliopsida</taxon>
        <taxon>eudicotyledons</taxon>
        <taxon>Gunneridae</taxon>
        <taxon>Pentapetalae</taxon>
        <taxon>rosids</taxon>
        <taxon>fabids</taxon>
        <taxon>Fabales</taxon>
        <taxon>Fabaceae</taxon>
        <taxon>Papilionoideae</taxon>
        <taxon>50 kb inversion clade</taxon>
        <taxon>NPAAA clade</taxon>
        <taxon>Hologalegina</taxon>
        <taxon>IRL clade</taxon>
        <taxon>Trifolieae</taxon>
        <taxon>Trifolium</taxon>
    </lineage>
</organism>
<dbReference type="PANTHER" id="PTHR31190">
    <property type="entry name" value="DNA-BINDING DOMAIN"/>
    <property type="match status" value="1"/>
</dbReference>
<dbReference type="Gene3D" id="3.30.730.10">
    <property type="entry name" value="AP2/ERF domain"/>
    <property type="match status" value="1"/>
</dbReference>
<dbReference type="GO" id="GO:0003700">
    <property type="term" value="F:DNA-binding transcription factor activity"/>
    <property type="evidence" value="ECO:0007669"/>
    <property type="project" value="InterPro"/>
</dbReference>
<dbReference type="GO" id="GO:0003677">
    <property type="term" value="F:DNA binding"/>
    <property type="evidence" value="ECO:0007669"/>
    <property type="project" value="UniProtKB-KW"/>
</dbReference>
<keyword evidence="3" id="KW-0238">DNA-binding</keyword>
<dbReference type="GO" id="GO:0009873">
    <property type="term" value="P:ethylene-activated signaling pathway"/>
    <property type="evidence" value="ECO:0007669"/>
    <property type="project" value="InterPro"/>
</dbReference>
<dbReference type="InterPro" id="IPR001471">
    <property type="entry name" value="AP2/ERF_dom"/>
</dbReference>
<dbReference type="SMART" id="SM00380">
    <property type="entry name" value="AP2"/>
    <property type="match status" value="1"/>
</dbReference>
<dbReference type="InterPro" id="IPR036955">
    <property type="entry name" value="AP2/ERF_dom_sf"/>
</dbReference>
<evidence type="ECO:0000256" key="5">
    <source>
        <dbReference type="ARBA" id="ARBA00023242"/>
    </source>
</evidence>
<keyword evidence="10" id="KW-1185">Reference proteome</keyword>
<dbReference type="InterPro" id="IPR044808">
    <property type="entry name" value="ERF_plant"/>
</dbReference>
<keyword evidence="4" id="KW-0804">Transcription</keyword>
<dbReference type="PANTHER" id="PTHR31190:SF473">
    <property type="entry name" value="OS05G0437100 PROTEIN"/>
    <property type="match status" value="1"/>
</dbReference>